<comment type="caution">
    <text evidence="2">The sequence shown here is derived from an EMBL/GenBank/DDBJ whole genome shotgun (WGS) entry which is preliminary data.</text>
</comment>
<feature type="chain" id="PRO_5045998990" evidence="1">
    <location>
        <begin position="26"/>
        <end position="53"/>
    </location>
</feature>
<evidence type="ECO:0000256" key="1">
    <source>
        <dbReference type="SAM" id="SignalP"/>
    </source>
</evidence>
<reference evidence="2 3" key="1">
    <citation type="submission" date="2023-07" db="EMBL/GenBank/DDBJ databases">
        <title>Sequencing the genomes of 1000 actinobacteria strains.</title>
        <authorList>
            <person name="Klenk H.-P."/>
        </authorList>
    </citation>
    <scope>NUCLEOTIDE SEQUENCE [LARGE SCALE GENOMIC DNA]</scope>
    <source>
        <strain evidence="2 3">DSM 17163</strain>
    </source>
</reference>
<dbReference type="Proteomes" id="UP001243212">
    <property type="component" value="Unassembled WGS sequence"/>
</dbReference>
<organism evidence="2 3">
    <name type="scientific">Trueperella bonasi</name>
    <dbReference type="NCBI Taxonomy" id="312286"/>
    <lineage>
        <taxon>Bacteria</taxon>
        <taxon>Bacillati</taxon>
        <taxon>Actinomycetota</taxon>
        <taxon>Actinomycetes</taxon>
        <taxon>Actinomycetales</taxon>
        <taxon>Actinomycetaceae</taxon>
        <taxon>Trueperella</taxon>
    </lineage>
</organism>
<dbReference type="RefSeq" id="WP_307682286.1">
    <property type="nucleotide sequence ID" value="NZ_JAUSQX010000001.1"/>
</dbReference>
<sequence>MRKIRIASLALNTLVLGALSGCKNASAPPASSATTLAPVQVELPSIILKRAGM</sequence>
<feature type="signal peptide" evidence="1">
    <location>
        <begin position="1"/>
        <end position="25"/>
    </location>
</feature>
<proteinExistence type="predicted"/>
<keyword evidence="1" id="KW-0732">Signal</keyword>
<evidence type="ECO:0000313" key="2">
    <source>
        <dbReference type="EMBL" id="MDP9806042.1"/>
    </source>
</evidence>
<gene>
    <name evidence="2" type="ORF">J2S70_000624</name>
</gene>
<accession>A0ABT9NF86</accession>
<protein>
    <submittedName>
        <fullName evidence="2">Uncharacterized protein</fullName>
    </submittedName>
</protein>
<evidence type="ECO:0000313" key="3">
    <source>
        <dbReference type="Proteomes" id="UP001243212"/>
    </source>
</evidence>
<dbReference type="PROSITE" id="PS51257">
    <property type="entry name" value="PROKAR_LIPOPROTEIN"/>
    <property type="match status" value="1"/>
</dbReference>
<keyword evidence="3" id="KW-1185">Reference proteome</keyword>
<dbReference type="EMBL" id="JAUSQX010000001">
    <property type="protein sequence ID" value="MDP9806042.1"/>
    <property type="molecule type" value="Genomic_DNA"/>
</dbReference>
<name>A0ABT9NF86_9ACTO</name>